<organism evidence="2 3">
    <name type="scientific">Sphingobacterium pedocola</name>
    <dbReference type="NCBI Taxonomy" id="2082722"/>
    <lineage>
        <taxon>Bacteria</taxon>
        <taxon>Pseudomonadati</taxon>
        <taxon>Bacteroidota</taxon>
        <taxon>Sphingobacteriia</taxon>
        <taxon>Sphingobacteriales</taxon>
        <taxon>Sphingobacteriaceae</taxon>
        <taxon>Sphingobacterium</taxon>
    </lineage>
</organism>
<accession>A0ABR9T2Q0</accession>
<dbReference type="RefSeq" id="WP_196938684.1">
    <property type="nucleotide sequence ID" value="NZ_MU158689.1"/>
</dbReference>
<evidence type="ECO:0000256" key="1">
    <source>
        <dbReference type="SAM" id="SignalP"/>
    </source>
</evidence>
<protein>
    <recommendedName>
        <fullName evidence="4">Lipoprotein</fullName>
    </recommendedName>
</protein>
<reference evidence="2 3" key="1">
    <citation type="submission" date="2018-02" db="EMBL/GenBank/DDBJ databases">
        <title>Sphingobacterium KA21.</title>
        <authorList>
            <person name="Vasarhelyi B.M."/>
            <person name="Deshmukh S."/>
            <person name="Balint B."/>
            <person name="Kukolya J."/>
        </authorList>
    </citation>
    <scope>NUCLEOTIDE SEQUENCE [LARGE SCALE GENOMIC DNA]</scope>
    <source>
        <strain evidence="2 3">Ka21</strain>
    </source>
</reference>
<dbReference type="Proteomes" id="UP000618319">
    <property type="component" value="Unassembled WGS sequence"/>
</dbReference>
<sequence length="465" mass="55242">MKKLFSILCLFSSGLTLSCGGCSSGRSADDKQDTVSTILNNSVVQIDVYDPYSKDEYLQRRIAEGKKVLEKQLWEGANIYNDVTDIPKEPFDTDELRAVTFELFNVLWDNGYRDVEKMTFVKKVKEIFGIQLPTDTSEQFRYVNLLEEDCTYKPIYYRNNGIDYNGFFIVTPGNFITDFYYLPEIIDYRSQHSDLAQIEKKLPTTYWSTAHKADVNREKWNDLENRTDEYNLEQQRKFNRLLILNRNRFLFKNENTRLQWLMEYDRFFMESLVKRFGWTAHDDLLYQVVLKTPFEKVHPDAFGSLFWKWNCGGSITIHANTFKLLQKRYVPTATSEIRGLLSDIQSYLEYMMGYAAYEPRVAITDRQRVEILANMVYFAEQYKYTKRDNSLQLSDHRMMGRLRLMLNEKERTILQDNHYFGLQKFREWWDAADYDEYYVDGEYNGPWGRDNEPMTESEWREGGAN</sequence>
<feature type="signal peptide" evidence="1">
    <location>
        <begin position="1"/>
        <end position="18"/>
    </location>
</feature>
<keyword evidence="1" id="KW-0732">Signal</keyword>
<feature type="chain" id="PRO_5045597531" description="Lipoprotein" evidence="1">
    <location>
        <begin position="19"/>
        <end position="465"/>
    </location>
</feature>
<evidence type="ECO:0000313" key="2">
    <source>
        <dbReference type="EMBL" id="MBE8719615.1"/>
    </source>
</evidence>
<keyword evidence="3" id="KW-1185">Reference proteome</keyword>
<dbReference type="EMBL" id="PSKQ01000013">
    <property type="protein sequence ID" value="MBE8719615.1"/>
    <property type="molecule type" value="Genomic_DNA"/>
</dbReference>
<dbReference type="PROSITE" id="PS51257">
    <property type="entry name" value="PROKAR_LIPOPROTEIN"/>
    <property type="match status" value="1"/>
</dbReference>
<comment type="caution">
    <text evidence="2">The sequence shown here is derived from an EMBL/GenBank/DDBJ whole genome shotgun (WGS) entry which is preliminary data.</text>
</comment>
<evidence type="ECO:0008006" key="4">
    <source>
        <dbReference type="Google" id="ProtNLM"/>
    </source>
</evidence>
<evidence type="ECO:0000313" key="3">
    <source>
        <dbReference type="Proteomes" id="UP000618319"/>
    </source>
</evidence>
<gene>
    <name evidence="2" type="ORF">C4F40_02595</name>
</gene>
<proteinExistence type="predicted"/>
<name>A0ABR9T2Q0_9SPHI</name>